<evidence type="ECO:0000313" key="3">
    <source>
        <dbReference type="Proteomes" id="UP001143372"/>
    </source>
</evidence>
<feature type="region of interest" description="Disordered" evidence="1">
    <location>
        <begin position="1"/>
        <end position="20"/>
    </location>
</feature>
<accession>A0A9W6J1Z8</accession>
<dbReference type="AlphaFoldDB" id="A0A9W6J1Z8"/>
<sequence length="91" mass="10508">MRRSYAAGRDGLNQGPTMTGEMESLVLEQLRRIRASQDRMELDLQDVKIRVSAIEQHLGQVQIQIAGLNGRMDRFDERITRIERRLDLVDA</sequence>
<protein>
    <submittedName>
        <fullName evidence="2">Uncharacterized protein</fullName>
    </submittedName>
</protein>
<evidence type="ECO:0000256" key="1">
    <source>
        <dbReference type="SAM" id="MobiDB-lite"/>
    </source>
</evidence>
<dbReference type="EMBL" id="BSFI01000008">
    <property type="protein sequence ID" value="GLK68887.1"/>
    <property type="molecule type" value="Genomic_DNA"/>
</dbReference>
<evidence type="ECO:0000313" key="2">
    <source>
        <dbReference type="EMBL" id="GLK68887.1"/>
    </source>
</evidence>
<reference evidence="2" key="2">
    <citation type="submission" date="2023-01" db="EMBL/GenBank/DDBJ databases">
        <authorList>
            <person name="Sun Q."/>
            <person name="Evtushenko L."/>
        </authorList>
    </citation>
    <scope>NUCLEOTIDE SEQUENCE</scope>
    <source>
        <strain evidence="2">VKM B-2347</strain>
    </source>
</reference>
<reference evidence="2" key="1">
    <citation type="journal article" date="2014" name="Int. J. Syst. Evol. Microbiol.">
        <title>Complete genome sequence of Corynebacterium casei LMG S-19264T (=DSM 44701T), isolated from a smear-ripened cheese.</title>
        <authorList>
            <consortium name="US DOE Joint Genome Institute (JGI-PGF)"/>
            <person name="Walter F."/>
            <person name="Albersmeier A."/>
            <person name="Kalinowski J."/>
            <person name="Ruckert C."/>
        </authorList>
    </citation>
    <scope>NUCLEOTIDE SEQUENCE</scope>
    <source>
        <strain evidence="2">VKM B-2347</strain>
    </source>
</reference>
<organism evidence="2 3">
    <name type="scientific">Hansschlegelia plantiphila</name>
    <dbReference type="NCBI Taxonomy" id="374655"/>
    <lineage>
        <taxon>Bacteria</taxon>
        <taxon>Pseudomonadati</taxon>
        <taxon>Pseudomonadota</taxon>
        <taxon>Alphaproteobacteria</taxon>
        <taxon>Hyphomicrobiales</taxon>
        <taxon>Methylopilaceae</taxon>
        <taxon>Hansschlegelia</taxon>
    </lineage>
</organism>
<keyword evidence="3" id="KW-1185">Reference proteome</keyword>
<proteinExistence type="predicted"/>
<gene>
    <name evidence="2" type="ORF">GCM10008179_25250</name>
</gene>
<comment type="caution">
    <text evidence="2">The sequence shown here is derived from an EMBL/GenBank/DDBJ whole genome shotgun (WGS) entry which is preliminary data.</text>
</comment>
<dbReference type="Gene3D" id="1.20.5.1070">
    <property type="entry name" value="Head and neck region of the ectodomain of NDV fusion glycoprotein"/>
    <property type="match status" value="1"/>
</dbReference>
<name>A0A9W6J1Z8_9HYPH</name>
<dbReference type="Proteomes" id="UP001143372">
    <property type="component" value="Unassembled WGS sequence"/>
</dbReference>